<feature type="domain" description="Glycosyltransferase RgtA/B/C/D-like" evidence="2">
    <location>
        <begin position="50"/>
        <end position="202"/>
    </location>
</feature>
<evidence type="ECO:0000256" key="1">
    <source>
        <dbReference type="SAM" id="Phobius"/>
    </source>
</evidence>
<evidence type="ECO:0000313" key="4">
    <source>
        <dbReference type="Proteomes" id="UP000177685"/>
    </source>
</evidence>
<accession>A0A1G1VB82</accession>
<feature type="transmembrane region" description="Helical" evidence="1">
    <location>
        <begin position="288"/>
        <end position="305"/>
    </location>
</feature>
<dbReference type="AlphaFoldDB" id="A0A1G1VB82"/>
<dbReference type="EMBL" id="MHCD01000049">
    <property type="protein sequence ID" value="OGY12670.1"/>
    <property type="molecule type" value="Genomic_DNA"/>
</dbReference>
<organism evidence="3 4">
    <name type="scientific">Candidatus Blackburnbacteria bacterium RIFCSPLOWO2_01_FULL_41_27</name>
    <dbReference type="NCBI Taxonomy" id="1797520"/>
    <lineage>
        <taxon>Bacteria</taxon>
        <taxon>Candidatus Blackburniibacteriota</taxon>
    </lineage>
</organism>
<sequence length="462" mass="53806">MIILILLGLLSFQLFLLTNLQFTAWPEMLSYPYLRNEGFLLYKDMIYPYPPLLTVFLSFVYKFFGYDVIVLKTVAWTIILFSSAILYYFANYITGKKIIALISVGFYVLIQPFFEGNMLWFDMAIVPPVLLGTYFALRWIQEKNDNFLLLTSFFLSTAALIKQTAALFLIILGMYVIFRGVTRGRLVKLAFPPLMLLTLLVIRLVQEQALQDFINWTILYPLGEWGKFSGYVQMSLSGRQILVTIILLTPILLYNIVRRKILSDITSLLLLLLLVVSLVMVYPRFSFFHLQLALAFIVLNLTLVVKSWDVKRVIMLFSGVVLLLIPFIHKPVLAVDWQKDTRFYETKDIDLANKIANIADRKDKVFFLGLHSSLYVIADRLPPKRWTDNFIWYLEIPGVQEEIVSRWEKNPPVYVFWRQPSVGNSFDLGVYQPKKIVEYIQNHYNFVSELVLGVQTWKLKKD</sequence>
<keyword evidence="1" id="KW-0472">Membrane</keyword>
<feature type="transmembrane region" description="Helical" evidence="1">
    <location>
        <begin position="236"/>
        <end position="254"/>
    </location>
</feature>
<feature type="transmembrane region" description="Helical" evidence="1">
    <location>
        <begin position="96"/>
        <end position="114"/>
    </location>
</feature>
<comment type="caution">
    <text evidence="3">The sequence shown here is derived from an EMBL/GenBank/DDBJ whole genome shotgun (WGS) entry which is preliminary data.</text>
</comment>
<keyword evidence="1" id="KW-0812">Transmembrane</keyword>
<reference evidence="3 4" key="1">
    <citation type="journal article" date="2016" name="Nat. Commun.">
        <title>Thousands of microbial genomes shed light on interconnected biogeochemical processes in an aquifer system.</title>
        <authorList>
            <person name="Anantharaman K."/>
            <person name="Brown C.T."/>
            <person name="Hug L.A."/>
            <person name="Sharon I."/>
            <person name="Castelle C.J."/>
            <person name="Probst A.J."/>
            <person name="Thomas B.C."/>
            <person name="Singh A."/>
            <person name="Wilkins M.J."/>
            <person name="Karaoz U."/>
            <person name="Brodie E.L."/>
            <person name="Williams K.H."/>
            <person name="Hubbard S.S."/>
            <person name="Banfield J.F."/>
        </authorList>
    </citation>
    <scope>NUCLEOTIDE SEQUENCE [LARGE SCALE GENOMIC DNA]</scope>
</reference>
<feature type="transmembrane region" description="Helical" evidence="1">
    <location>
        <begin position="69"/>
        <end position="90"/>
    </location>
</feature>
<feature type="transmembrane region" description="Helical" evidence="1">
    <location>
        <begin position="153"/>
        <end position="177"/>
    </location>
</feature>
<feature type="transmembrane region" description="Helical" evidence="1">
    <location>
        <begin position="261"/>
        <end position="282"/>
    </location>
</feature>
<feature type="transmembrane region" description="Helical" evidence="1">
    <location>
        <begin position="121"/>
        <end position="141"/>
    </location>
</feature>
<evidence type="ECO:0000259" key="2">
    <source>
        <dbReference type="Pfam" id="PF13231"/>
    </source>
</evidence>
<keyword evidence="1" id="KW-1133">Transmembrane helix</keyword>
<proteinExistence type="predicted"/>
<evidence type="ECO:0000313" key="3">
    <source>
        <dbReference type="EMBL" id="OGY12670.1"/>
    </source>
</evidence>
<dbReference type="Pfam" id="PF13231">
    <property type="entry name" value="PMT_2"/>
    <property type="match status" value="1"/>
</dbReference>
<dbReference type="Proteomes" id="UP000177685">
    <property type="component" value="Unassembled WGS sequence"/>
</dbReference>
<gene>
    <name evidence="3" type="ORF">A3A58_00205</name>
</gene>
<protein>
    <recommendedName>
        <fullName evidence="2">Glycosyltransferase RgtA/B/C/D-like domain-containing protein</fullName>
    </recommendedName>
</protein>
<name>A0A1G1VB82_9BACT</name>
<dbReference type="InterPro" id="IPR038731">
    <property type="entry name" value="RgtA/B/C-like"/>
</dbReference>
<feature type="transmembrane region" description="Helical" evidence="1">
    <location>
        <begin position="312"/>
        <end position="329"/>
    </location>
</feature>